<dbReference type="PANTHER" id="PTHR12604">
    <property type="entry name" value="KU AUTOANTIGEN DNA HELICASE"/>
    <property type="match status" value="1"/>
</dbReference>
<keyword evidence="6" id="KW-0378">Hydrolase</keyword>
<evidence type="ECO:0000256" key="11">
    <source>
        <dbReference type="ARBA" id="ARBA00023204"/>
    </source>
</evidence>
<dbReference type="GO" id="GO:0006310">
    <property type="term" value="P:DNA recombination"/>
    <property type="evidence" value="ECO:0007669"/>
    <property type="project" value="UniProtKB-KW"/>
</dbReference>
<evidence type="ECO:0000313" key="16">
    <source>
        <dbReference type="EMBL" id="KAK3877697.1"/>
    </source>
</evidence>
<dbReference type="Pfam" id="PF02735">
    <property type="entry name" value="Ku"/>
    <property type="match status" value="1"/>
</dbReference>
<dbReference type="InterPro" id="IPR036361">
    <property type="entry name" value="SAP_dom_sf"/>
</dbReference>
<dbReference type="SUPFAM" id="SSF53300">
    <property type="entry name" value="vWA-like"/>
    <property type="match status" value="1"/>
</dbReference>
<comment type="caution">
    <text evidence="16">The sequence shown here is derived from an EMBL/GenBank/DDBJ whole genome shotgun (WGS) entry which is preliminary data.</text>
</comment>
<dbReference type="GO" id="GO:0005524">
    <property type="term" value="F:ATP binding"/>
    <property type="evidence" value="ECO:0007669"/>
    <property type="project" value="UniProtKB-KW"/>
</dbReference>
<keyword evidence="8" id="KW-0067">ATP-binding</keyword>
<organism evidence="16 17">
    <name type="scientific">Petrolisthes cinctipes</name>
    <name type="common">Flat porcelain crab</name>
    <dbReference type="NCBI Taxonomy" id="88211"/>
    <lineage>
        <taxon>Eukaryota</taxon>
        <taxon>Metazoa</taxon>
        <taxon>Ecdysozoa</taxon>
        <taxon>Arthropoda</taxon>
        <taxon>Crustacea</taxon>
        <taxon>Multicrustacea</taxon>
        <taxon>Malacostraca</taxon>
        <taxon>Eumalacostraca</taxon>
        <taxon>Eucarida</taxon>
        <taxon>Decapoda</taxon>
        <taxon>Pleocyemata</taxon>
        <taxon>Anomura</taxon>
        <taxon>Galatheoidea</taxon>
        <taxon>Porcellanidae</taxon>
        <taxon>Petrolisthes</taxon>
    </lineage>
</organism>
<dbReference type="GO" id="GO:0006303">
    <property type="term" value="P:double-strand break repair via nonhomologous end joining"/>
    <property type="evidence" value="ECO:0007669"/>
    <property type="project" value="InterPro"/>
</dbReference>
<feature type="domain" description="Ku" evidence="15">
    <location>
        <begin position="445"/>
        <end position="590"/>
    </location>
</feature>
<dbReference type="Gene3D" id="4.10.970.10">
    <property type="entry name" value="Ku70, bridge and pillars"/>
    <property type="match status" value="1"/>
</dbReference>
<evidence type="ECO:0000256" key="10">
    <source>
        <dbReference type="ARBA" id="ARBA00023172"/>
    </source>
</evidence>
<dbReference type="PANTHER" id="PTHR12604:SF2">
    <property type="entry name" value="X-RAY REPAIR CROSS-COMPLEMENTING PROTEIN 6"/>
    <property type="match status" value="1"/>
</dbReference>
<keyword evidence="7" id="KW-0347">Helicase</keyword>
<dbReference type="InterPro" id="IPR005160">
    <property type="entry name" value="Ku_C"/>
</dbReference>
<gene>
    <name evidence="16" type="ORF">Pcinc_017603</name>
</gene>
<dbReference type="Proteomes" id="UP001286313">
    <property type="component" value="Unassembled WGS sequence"/>
</dbReference>
<dbReference type="GO" id="GO:0003684">
    <property type="term" value="F:damaged DNA binding"/>
    <property type="evidence" value="ECO:0007669"/>
    <property type="project" value="InterPro"/>
</dbReference>
<dbReference type="GO" id="GO:0003690">
    <property type="term" value="F:double-stranded DNA binding"/>
    <property type="evidence" value="ECO:0007669"/>
    <property type="project" value="TreeGrafter"/>
</dbReference>
<dbReference type="NCBIfam" id="TIGR00578">
    <property type="entry name" value="ku70"/>
    <property type="match status" value="1"/>
</dbReference>
<dbReference type="Pfam" id="PF03730">
    <property type="entry name" value="Ku_C"/>
    <property type="match status" value="1"/>
</dbReference>
<evidence type="ECO:0000256" key="7">
    <source>
        <dbReference type="ARBA" id="ARBA00022806"/>
    </source>
</evidence>
<comment type="subcellular location">
    <subcellularLocation>
        <location evidence="1">Nucleus</location>
    </subcellularLocation>
</comment>
<evidence type="ECO:0000256" key="2">
    <source>
        <dbReference type="ARBA" id="ARBA00005240"/>
    </source>
</evidence>
<evidence type="ECO:0000256" key="4">
    <source>
        <dbReference type="ARBA" id="ARBA00022741"/>
    </source>
</evidence>
<sequence length="746" mass="84573">MTCLDSEMLLTLYKSLVRPRLEYCIQTWSSHTKGDTKKLEQVQRRATKLVPELAGYPYEERLTRLGLTTLEERRIRGDMIETFKILKGFNKVGNDNEDYPKLAPIGHHSATRGHSLNYLCIPFTVRSASTEVRMMEWELDQEDGENEEGEEGSGEWSFGGRTATIFLIDAAKEMFNELDGQEEEEGATPFLCSIKAAHATLMRKVVSSDGDLVAVVLFNTRETSNPLDLPGIYVLQDMERPGAEKILGLEKLMSMNDASFNKDYGHTISATIHDALRVCQSVFTNCKKRLSGQTVLMLTCRDDPHPGEVQQHRRAKNKARDLREAEVVLEILHLGTSFDINKFYKDLIIVEDDEDSDNETELSRGERTLADPVQRLGELMDRVRRLEHKQRTTGRVTFSLAPGIELSVGVYTTIRKMYKPSKVNLWKNTNEDVHFMKKEYLEETGELLMRSDYCKYQVYGGKKIKFSLDEVRNMSRVYDTGIELLGFKPITSIKPYFYTKPANFLYPDEKSIQGSTKLFAALLERCLARKVAAIVRMMPRRGAHASLTALIPQEEKLDNKKSQVFPPGFIAFHLPFADDRRNIQVANATRATADQVDAAKKVIKKLHFKYSPENFDNPDLQTHWENVKALALNRSQVDEVEDFTVPNYEMIEQKAGPLITEMKDLVFPQDYDPSKVIKRPAPPASTAPKKAKPDPSTIDVEAMAKAGKADKLTVDVLKGWLKSRGVHITGKKKAELVCDVMDQVGE</sequence>
<dbReference type="GO" id="GO:0003678">
    <property type="term" value="F:DNA helicase activity"/>
    <property type="evidence" value="ECO:0007669"/>
    <property type="project" value="InterPro"/>
</dbReference>
<dbReference type="Gene3D" id="3.40.50.410">
    <property type="entry name" value="von Willebrand factor, type A domain"/>
    <property type="match status" value="1"/>
</dbReference>
<dbReference type="Gene3D" id="1.10.1600.10">
    <property type="match status" value="1"/>
</dbReference>
<dbReference type="SMART" id="SM00559">
    <property type="entry name" value="Ku78"/>
    <property type="match status" value="1"/>
</dbReference>
<reference evidence="16" key="1">
    <citation type="submission" date="2023-10" db="EMBL/GenBank/DDBJ databases">
        <title>Genome assemblies of two species of porcelain crab, Petrolisthes cinctipes and Petrolisthes manimaculis (Anomura: Porcellanidae).</title>
        <authorList>
            <person name="Angst P."/>
        </authorList>
    </citation>
    <scope>NUCLEOTIDE SEQUENCE</scope>
    <source>
        <strain evidence="16">PB745_01</strain>
        <tissue evidence="16">Gill</tissue>
    </source>
</reference>
<keyword evidence="4" id="KW-0547">Nucleotide-binding</keyword>
<dbReference type="GO" id="GO:0043564">
    <property type="term" value="C:Ku70:Ku80 complex"/>
    <property type="evidence" value="ECO:0007669"/>
    <property type="project" value="InterPro"/>
</dbReference>
<protein>
    <recommendedName>
        <fullName evidence="3">ATP-dependent DNA helicase 2 subunit 1</fullName>
    </recommendedName>
</protein>
<dbReference type="InterPro" id="IPR005161">
    <property type="entry name" value="Ku_N"/>
</dbReference>
<dbReference type="InterPro" id="IPR006165">
    <property type="entry name" value="Ku70"/>
</dbReference>
<dbReference type="GO" id="GO:0000723">
    <property type="term" value="P:telomere maintenance"/>
    <property type="evidence" value="ECO:0007669"/>
    <property type="project" value="InterPro"/>
</dbReference>
<dbReference type="EMBL" id="JAWQEG010001639">
    <property type="protein sequence ID" value="KAK3877697.1"/>
    <property type="molecule type" value="Genomic_DNA"/>
</dbReference>
<dbReference type="CDD" id="cd01458">
    <property type="entry name" value="vWA_ku"/>
    <property type="match status" value="1"/>
</dbReference>
<evidence type="ECO:0000256" key="13">
    <source>
        <dbReference type="ARBA" id="ARBA00065167"/>
    </source>
</evidence>
<dbReference type="InterPro" id="IPR036465">
    <property type="entry name" value="vWFA_dom_sf"/>
</dbReference>
<dbReference type="Gene3D" id="2.40.290.10">
    <property type="match status" value="1"/>
</dbReference>
<proteinExistence type="inferred from homology"/>
<dbReference type="InterPro" id="IPR016194">
    <property type="entry name" value="SPOC-like_C_dom_sf"/>
</dbReference>
<dbReference type="GO" id="GO:0016787">
    <property type="term" value="F:hydrolase activity"/>
    <property type="evidence" value="ECO:0007669"/>
    <property type="project" value="UniProtKB-KW"/>
</dbReference>
<dbReference type="FunFam" id="2.40.290.10:FF:000001">
    <property type="entry name" value="X-ray repair cross complementing 6"/>
    <property type="match status" value="1"/>
</dbReference>
<comment type="similarity">
    <text evidence="2">Belongs to the ku70 family.</text>
</comment>
<evidence type="ECO:0000313" key="17">
    <source>
        <dbReference type="Proteomes" id="UP001286313"/>
    </source>
</evidence>
<evidence type="ECO:0000256" key="6">
    <source>
        <dbReference type="ARBA" id="ARBA00022801"/>
    </source>
</evidence>
<evidence type="ECO:0000256" key="9">
    <source>
        <dbReference type="ARBA" id="ARBA00023125"/>
    </source>
</evidence>
<evidence type="ECO:0000259" key="15">
    <source>
        <dbReference type="SMART" id="SM00559"/>
    </source>
</evidence>
<keyword evidence="9" id="KW-0238">DNA-binding</keyword>
<keyword evidence="17" id="KW-1185">Reference proteome</keyword>
<evidence type="ECO:0000256" key="3">
    <source>
        <dbReference type="ARBA" id="ARBA00014630"/>
    </source>
</evidence>
<dbReference type="AlphaFoldDB" id="A0AAE1FR34"/>
<keyword evidence="10" id="KW-0233">DNA recombination</keyword>
<dbReference type="CDD" id="cd00788">
    <property type="entry name" value="KU70"/>
    <property type="match status" value="1"/>
</dbReference>
<feature type="region of interest" description="Disordered" evidence="14">
    <location>
        <begin position="674"/>
        <end position="696"/>
    </location>
</feature>
<evidence type="ECO:0000256" key="1">
    <source>
        <dbReference type="ARBA" id="ARBA00004123"/>
    </source>
</evidence>
<dbReference type="GO" id="GO:0042162">
    <property type="term" value="F:telomeric DNA binding"/>
    <property type="evidence" value="ECO:0007669"/>
    <property type="project" value="InterPro"/>
</dbReference>
<dbReference type="SUPFAM" id="SSF100939">
    <property type="entry name" value="SPOC domain-like"/>
    <property type="match status" value="1"/>
</dbReference>
<evidence type="ECO:0000256" key="8">
    <source>
        <dbReference type="ARBA" id="ARBA00022840"/>
    </source>
</evidence>
<keyword evidence="12" id="KW-0539">Nucleus</keyword>
<dbReference type="InterPro" id="IPR006164">
    <property type="entry name" value="DNA_bd_Ku70/Ku80"/>
</dbReference>
<dbReference type="InterPro" id="IPR027388">
    <property type="entry name" value="Ku70_bridge/pillars_dom_sf"/>
</dbReference>
<accession>A0AAE1FR34</accession>
<name>A0AAE1FR34_PETCI</name>
<evidence type="ECO:0000256" key="5">
    <source>
        <dbReference type="ARBA" id="ARBA00022763"/>
    </source>
</evidence>
<dbReference type="Gene3D" id="1.10.720.30">
    <property type="entry name" value="SAP domain"/>
    <property type="match status" value="1"/>
</dbReference>
<keyword evidence="5" id="KW-0227">DNA damage</keyword>
<dbReference type="Pfam" id="PF03731">
    <property type="entry name" value="Ku_N"/>
    <property type="match status" value="1"/>
</dbReference>
<comment type="subunit">
    <text evidence="13">Heterodimer of a 70 kDa and a 80 kDa subunit.</text>
</comment>
<dbReference type="PIRSF" id="PIRSF003033">
    <property type="entry name" value="Ku70"/>
    <property type="match status" value="1"/>
</dbReference>
<dbReference type="InterPro" id="IPR047087">
    <property type="entry name" value="KU70_core_dom"/>
</dbReference>
<evidence type="ECO:0000256" key="12">
    <source>
        <dbReference type="ARBA" id="ARBA00023242"/>
    </source>
</evidence>
<keyword evidence="11" id="KW-0234">DNA repair</keyword>
<evidence type="ECO:0000256" key="14">
    <source>
        <dbReference type="SAM" id="MobiDB-lite"/>
    </source>
</evidence>